<dbReference type="InterPro" id="IPR006385">
    <property type="entry name" value="HAD_hydro_SerB1"/>
</dbReference>
<dbReference type="Gene3D" id="1.20.1440.100">
    <property type="entry name" value="SG protein - dephosphorylation function"/>
    <property type="match status" value="1"/>
</dbReference>
<evidence type="ECO:0000313" key="2">
    <source>
        <dbReference type="Proteomes" id="UP000178515"/>
    </source>
</evidence>
<protein>
    <recommendedName>
        <fullName evidence="3">Haloacid dehalogenase</fullName>
    </recommendedName>
</protein>
<dbReference type="InterPro" id="IPR023214">
    <property type="entry name" value="HAD_sf"/>
</dbReference>
<sequence>MRKVAVFDIDGTLFRSSLLIELVDALIQEGIFSPDVGKLYEKSYKDWLNRKDSYENYIWAVIMAFNSNIKGVPYGQFLEVAQKVVAFHKSRVYRYTRDLIQDLKKKNYFLLAISQSPKTVLDPFCEEFGFDKVYGRLYETDDKEIFTGNAMYDTLMQDKAKVLQRAVAKEGLTLKDSYGVGDTESDIPLLKLVEHPVCFNPNQKLYTYAKHAGWPIVVERKDVVYKL</sequence>
<dbReference type="Gene3D" id="3.40.50.1000">
    <property type="entry name" value="HAD superfamily/HAD-like"/>
    <property type="match status" value="1"/>
</dbReference>
<dbReference type="NCBIfam" id="TIGR01490">
    <property type="entry name" value="HAD-SF-IB-hyp1"/>
    <property type="match status" value="1"/>
</dbReference>
<dbReference type="InterPro" id="IPR036412">
    <property type="entry name" value="HAD-like_sf"/>
</dbReference>
<evidence type="ECO:0008006" key="3">
    <source>
        <dbReference type="Google" id="ProtNLM"/>
    </source>
</evidence>
<dbReference type="Pfam" id="PF12710">
    <property type="entry name" value="HAD"/>
    <property type="match status" value="1"/>
</dbReference>
<dbReference type="AlphaFoldDB" id="A0A1G1Z5J0"/>
<organism evidence="1 2">
    <name type="scientific">Candidatus Colwellbacteria bacterium RIFCSPHIGHO2_12_FULL_44_17</name>
    <dbReference type="NCBI Taxonomy" id="1797689"/>
    <lineage>
        <taxon>Bacteria</taxon>
        <taxon>Candidatus Colwelliibacteriota</taxon>
    </lineage>
</organism>
<name>A0A1G1Z5J0_9BACT</name>
<evidence type="ECO:0000313" key="1">
    <source>
        <dbReference type="EMBL" id="OGY59883.1"/>
    </source>
</evidence>
<reference evidence="1 2" key="1">
    <citation type="journal article" date="2016" name="Nat. Commun.">
        <title>Thousands of microbial genomes shed light on interconnected biogeochemical processes in an aquifer system.</title>
        <authorList>
            <person name="Anantharaman K."/>
            <person name="Brown C.T."/>
            <person name="Hug L.A."/>
            <person name="Sharon I."/>
            <person name="Castelle C.J."/>
            <person name="Probst A.J."/>
            <person name="Thomas B.C."/>
            <person name="Singh A."/>
            <person name="Wilkins M.J."/>
            <person name="Karaoz U."/>
            <person name="Brodie E.L."/>
            <person name="Williams K.H."/>
            <person name="Hubbard S.S."/>
            <person name="Banfield J.F."/>
        </authorList>
    </citation>
    <scope>NUCLEOTIDE SEQUENCE [LARGE SCALE GENOMIC DNA]</scope>
</reference>
<comment type="caution">
    <text evidence="1">The sequence shown here is derived from an EMBL/GenBank/DDBJ whole genome shotgun (WGS) entry which is preliminary data.</text>
</comment>
<gene>
    <name evidence="1" type="ORF">A3F24_00155</name>
</gene>
<dbReference type="STRING" id="1797689.A3F24_00155"/>
<accession>A0A1G1Z5J0</accession>
<dbReference type="InterPro" id="IPR050582">
    <property type="entry name" value="HAD-like_SerB"/>
</dbReference>
<proteinExistence type="predicted"/>
<dbReference type="SUPFAM" id="SSF56784">
    <property type="entry name" value="HAD-like"/>
    <property type="match status" value="1"/>
</dbReference>
<dbReference type="EMBL" id="MHIX01000006">
    <property type="protein sequence ID" value="OGY59883.1"/>
    <property type="molecule type" value="Genomic_DNA"/>
</dbReference>
<dbReference type="Proteomes" id="UP000178515">
    <property type="component" value="Unassembled WGS sequence"/>
</dbReference>
<dbReference type="PANTHER" id="PTHR43344">
    <property type="entry name" value="PHOSPHOSERINE PHOSPHATASE"/>
    <property type="match status" value="1"/>
</dbReference>
<dbReference type="NCBIfam" id="TIGR01488">
    <property type="entry name" value="HAD-SF-IB"/>
    <property type="match status" value="1"/>
</dbReference>